<comment type="similarity">
    <text evidence="2">Belongs to the CPA3 antiporters (TC 2.A.63) subunit F family.</text>
</comment>
<keyword evidence="7 8" id="KW-0472">Membrane</keyword>
<reference evidence="9" key="1">
    <citation type="submission" date="2020-09" db="EMBL/GenBank/DDBJ databases">
        <title>Pelagicoccus enzymogenes sp. nov. with an EPS production, isolated from marine sediment.</title>
        <authorList>
            <person name="Feng X."/>
        </authorList>
    </citation>
    <scope>NUCLEOTIDE SEQUENCE</scope>
    <source>
        <strain evidence="9">NFK12</strain>
    </source>
</reference>
<evidence type="ECO:0000256" key="5">
    <source>
        <dbReference type="ARBA" id="ARBA00022692"/>
    </source>
</evidence>
<evidence type="ECO:0000256" key="3">
    <source>
        <dbReference type="ARBA" id="ARBA00022448"/>
    </source>
</evidence>
<evidence type="ECO:0000256" key="2">
    <source>
        <dbReference type="ARBA" id="ARBA00009212"/>
    </source>
</evidence>
<accession>A0A927F961</accession>
<evidence type="ECO:0000313" key="9">
    <source>
        <dbReference type="EMBL" id="MBD5780624.1"/>
    </source>
</evidence>
<feature type="transmembrane region" description="Helical" evidence="8">
    <location>
        <begin position="33"/>
        <end position="54"/>
    </location>
</feature>
<evidence type="ECO:0000256" key="6">
    <source>
        <dbReference type="ARBA" id="ARBA00022989"/>
    </source>
</evidence>
<dbReference type="AlphaFoldDB" id="A0A927F961"/>
<dbReference type="RefSeq" id="WP_191617720.1">
    <property type="nucleotide sequence ID" value="NZ_JACYFG010000036.1"/>
</dbReference>
<dbReference type="InterPro" id="IPR007208">
    <property type="entry name" value="MrpF/PhaF-like"/>
</dbReference>
<comment type="caution">
    <text evidence="9">The sequence shown here is derived from an EMBL/GenBank/DDBJ whole genome shotgun (WGS) entry which is preliminary data.</text>
</comment>
<keyword evidence="10" id="KW-1185">Reference proteome</keyword>
<sequence>MSSIANVMILLFIVATAIPFYRLIKGPTVFDRLLSIGAIGGKAIVLILLVGLMYDRLSMFVDIALGYAILNFIGGIAMAEYFRLRKEEE</sequence>
<evidence type="ECO:0000313" key="10">
    <source>
        <dbReference type="Proteomes" id="UP000622317"/>
    </source>
</evidence>
<evidence type="ECO:0000256" key="1">
    <source>
        <dbReference type="ARBA" id="ARBA00004651"/>
    </source>
</evidence>
<keyword evidence="6 8" id="KW-1133">Transmembrane helix</keyword>
<dbReference type="GO" id="GO:0015385">
    <property type="term" value="F:sodium:proton antiporter activity"/>
    <property type="evidence" value="ECO:0007669"/>
    <property type="project" value="TreeGrafter"/>
</dbReference>
<gene>
    <name evidence="9" type="ORF">IEN85_14070</name>
</gene>
<feature type="transmembrane region" description="Helical" evidence="8">
    <location>
        <begin position="6"/>
        <end position="24"/>
    </location>
</feature>
<keyword evidence="3" id="KW-0813">Transport</keyword>
<evidence type="ECO:0000256" key="7">
    <source>
        <dbReference type="ARBA" id="ARBA00023136"/>
    </source>
</evidence>
<dbReference type="Pfam" id="PF04066">
    <property type="entry name" value="MrpF_PhaF"/>
    <property type="match status" value="1"/>
</dbReference>
<protein>
    <submittedName>
        <fullName evidence="9">PH regulation protein F</fullName>
    </submittedName>
</protein>
<proteinExistence type="inferred from homology"/>
<keyword evidence="5 8" id="KW-0812">Transmembrane</keyword>
<dbReference type="Proteomes" id="UP000622317">
    <property type="component" value="Unassembled WGS sequence"/>
</dbReference>
<comment type="subcellular location">
    <subcellularLocation>
        <location evidence="1">Cell membrane</location>
        <topology evidence="1">Multi-pass membrane protein</topology>
    </subcellularLocation>
</comment>
<dbReference type="EMBL" id="JACYFG010000036">
    <property type="protein sequence ID" value="MBD5780624.1"/>
    <property type="molecule type" value="Genomic_DNA"/>
</dbReference>
<evidence type="ECO:0000256" key="4">
    <source>
        <dbReference type="ARBA" id="ARBA00022475"/>
    </source>
</evidence>
<dbReference type="GO" id="GO:0005886">
    <property type="term" value="C:plasma membrane"/>
    <property type="evidence" value="ECO:0007669"/>
    <property type="project" value="UniProtKB-SubCell"/>
</dbReference>
<feature type="transmembrane region" description="Helical" evidence="8">
    <location>
        <begin position="60"/>
        <end position="82"/>
    </location>
</feature>
<dbReference type="PANTHER" id="PTHR34702">
    <property type="entry name" value="NA(+)/H(+) ANTIPORTER SUBUNIT F1"/>
    <property type="match status" value="1"/>
</dbReference>
<organism evidence="9 10">
    <name type="scientific">Pelagicoccus enzymogenes</name>
    <dbReference type="NCBI Taxonomy" id="2773457"/>
    <lineage>
        <taxon>Bacteria</taxon>
        <taxon>Pseudomonadati</taxon>
        <taxon>Verrucomicrobiota</taxon>
        <taxon>Opitutia</taxon>
        <taxon>Puniceicoccales</taxon>
        <taxon>Pelagicoccaceae</taxon>
        <taxon>Pelagicoccus</taxon>
    </lineage>
</organism>
<evidence type="ECO:0000256" key="8">
    <source>
        <dbReference type="SAM" id="Phobius"/>
    </source>
</evidence>
<name>A0A927F961_9BACT</name>
<dbReference type="PANTHER" id="PTHR34702:SF1">
    <property type="entry name" value="NA(+)_H(+) ANTIPORTER SUBUNIT F"/>
    <property type="match status" value="1"/>
</dbReference>
<keyword evidence="4" id="KW-1003">Cell membrane</keyword>